<evidence type="ECO:0000313" key="3">
    <source>
        <dbReference type="EMBL" id="KAL2268072.1"/>
    </source>
</evidence>
<accession>A0ABR4DCK0</accession>
<dbReference type="PANTHER" id="PTHR43591">
    <property type="entry name" value="METHYLTRANSFERASE"/>
    <property type="match status" value="1"/>
</dbReference>
<dbReference type="InterPro" id="IPR029063">
    <property type="entry name" value="SAM-dependent_MTases_sf"/>
</dbReference>
<comment type="similarity">
    <text evidence="1">Belongs to the methyltransferase superfamily. LaeA methyltransferase family.</text>
</comment>
<evidence type="ECO:0000313" key="4">
    <source>
        <dbReference type="Proteomes" id="UP001600064"/>
    </source>
</evidence>
<comment type="caution">
    <text evidence="3">The sequence shown here is derived from an EMBL/GenBank/DDBJ whole genome shotgun (WGS) entry which is preliminary data.</text>
</comment>
<dbReference type="GeneID" id="98123885"/>
<dbReference type="SUPFAM" id="SSF53335">
    <property type="entry name" value="S-adenosyl-L-methionine-dependent methyltransferases"/>
    <property type="match status" value="1"/>
</dbReference>
<sequence length="365" mass="40528">MASPQDPAPSATTPAAPDSPVPASGPEMTTILVADDNIEENDGDSTYGSVASSSTSLASSILRLRQENGRKYHSYKAEKEYILPSDEQETDRLDLQHYIFCLTFDNQLYTCPAGRDGKPLNRVFDAGTGTGIWAMDFADEHPEAHVIGVDLSPIQPSFVPPNVNFYVDDLEDEWTYSEPFDFIYARMLTGGIADFPKFMERSFENLRPGGWLEFADITFPAGCDDGTLPADSAILKWNTLALQAADTIGRSIESGKKYKEQMEEAGFVNVVEKVYKWPINPWPKDARYKEIGAYTEINIGSGLYGLSVALFTRVLGWSIEELEVLLAGVRKELSNRHIHAYWPIWVVYGQKPEDGKKPVPVPAEA</sequence>
<proteinExistence type="inferred from homology"/>
<feature type="compositionally biased region" description="Low complexity" evidence="2">
    <location>
        <begin position="1"/>
        <end position="26"/>
    </location>
</feature>
<dbReference type="RefSeq" id="XP_070866799.1">
    <property type="nucleotide sequence ID" value="XM_071009241.1"/>
</dbReference>
<dbReference type="Pfam" id="PF13489">
    <property type="entry name" value="Methyltransf_23"/>
    <property type="match status" value="1"/>
</dbReference>
<gene>
    <name evidence="3" type="ORF">VTJ83DRAFT_2918</name>
</gene>
<organism evidence="3 4">
    <name type="scientific">Remersonia thermophila</name>
    <dbReference type="NCBI Taxonomy" id="72144"/>
    <lineage>
        <taxon>Eukaryota</taxon>
        <taxon>Fungi</taxon>
        <taxon>Dikarya</taxon>
        <taxon>Ascomycota</taxon>
        <taxon>Pezizomycotina</taxon>
        <taxon>Sordariomycetes</taxon>
        <taxon>Sordariomycetidae</taxon>
        <taxon>Sordariales</taxon>
        <taxon>Sordariales incertae sedis</taxon>
        <taxon>Remersonia</taxon>
    </lineage>
</organism>
<protein>
    <recommendedName>
        <fullName evidence="5">Methyltransferase</fullName>
    </recommendedName>
</protein>
<dbReference type="Gene3D" id="3.40.50.150">
    <property type="entry name" value="Vaccinia Virus protein VP39"/>
    <property type="match status" value="1"/>
</dbReference>
<dbReference type="CDD" id="cd02440">
    <property type="entry name" value="AdoMet_MTases"/>
    <property type="match status" value="1"/>
</dbReference>
<name>A0ABR4DCK0_9PEZI</name>
<feature type="compositionally biased region" description="Low complexity" evidence="2">
    <location>
        <begin position="45"/>
        <end position="54"/>
    </location>
</feature>
<dbReference type="Proteomes" id="UP001600064">
    <property type="component" value="Unassembled WGS sequence"/>
</dbReference>
<dbReference type="EMBL" id="JAZGUE010000003">
    <property type="protein sequence ID" value="KAL2268072.1"/>
    <property type="molecule type" value="Genomic_DNA"/>
</dbReference>
<evidence type="ECO:0000256" key="2">
    <source>
        <dbReference type="SAM" id="MobiDB-lite"/>
    </source>
</evidence>
<dbReference type="PANTHER" id="PTHR43591:SF31">
    <property type="entry name" value="LAEA-LIKE, PUTATIVE (AFU_ORTHOLOGUE AFUA_8G01930)-RELATED"/>
    <property type="match status" value="1"/>
</dbReference>
<reference evidence="3 4" key="1">
    <citation type="journal article" date="2024" name="Commun. Biol.">
        <title>Comparative genomic analysis of thermophilic fungi reveals convergent evolutionary adaptations and gene losses.</title>
        <authorList>
            <person name="Steindorff A.S."/>
            <person name="Aguilar-Pontes M.V."/>
            <person name="Robinson A.J."/>
            <person name="Andreopoulos B."/>
            <person name="LaButti K."/>
            <person name="Kuo A."/>
            <person name="Mondo S."/>
            <person name="Riley R."/>
            <person name="Otillar R."/>
            <person name="Haridas S."/>
            <person name="Lipzen A."/>
            <person name="Grimwood J."/>
            <person name="Schmutz J."/>
            <person name="Clum A."/>
            <person name="Reid I.D."/>
            <person name="Moisan M.C."/>
            <person name="Butler G."/>
            <person name="Nguyen T.T.M."/>
            <person name="Dewar K."/>
            <person name="Conant G."/>
            <person name="Drula E."/>
            <person name="Henrissat B."/>
            <person name="Hansel C."/>
            <person name="Singer S."/>
            <person name="Hutchinson M.I."/>
            <person name="de Vries R.P."/>
            <person name="Natvig D.O."/>
            <person name="Powell A.J."/>
            <person name="Tsang A."/>
            <person name="Grigoriev I.V."/>
        </authorList>
    </citation>
    <scope>NUCLEOTIDE SEQUENCE [LARGE SCALE GENOMIC DNA]</scope>
    <source>
        <strain evidence="3 4">ATCC 22073</strain>
    </source>
</reference>
<evidence type="ECO:0000256" key="1">
    <source>
        <dbReference type="ARBA" id="ARBA00038158"/>
    </source>
</evidence>
<evidence type="ECO:0008006" key="5">
    <source>
        <dbReference type="Google" id="ProtNLM"/>
    </source>
</evidence>
<feature type="region of interest" description="Disordered" evidence="2">
    <location>
        <begin position="1"/>
        <end position="54"/>
    </location>
</feature>
<keyword evidence="4" id="KW-1185">Reference proteome</keyword>